<evidence type="ECO:0000313" key="9">
    <source>
        <dbReference type="EMBL" id="WRP18563.1"/>
    </source>
</evidence>
<evidence type="ECO:0000256" key="2">
    <source>
        <dbReference type="ARBA" id="ARBA00009992"/>
    </source>
</evidence>
<comment type="similarity">
    <text evidence="2">Belongs to the HutP family.</text>
</comment>
<evidence type="ECO:0000256" key="5">
    <source>
        <dbReference type="ARBA" id="ARBA00022884"/>
    </source>
</evidence>
<gene>
    <name evidence="9" type="ORF">U7230_06060</name>
</gene>
<dbReference type="Gene3D" id="3.40.1510.10">
    <property type="entry name" value="Hut operon regulatory protein HutP"/>
    <property type="match status" value="1"/>
</dbReference>
<sequence length="151" mass="15707">MSESREVARAALWMATTQAHADEDRLRERLAAQGIRAAAVDFGGPFAQAVLQVVERAVVAAKREGLIRPLHAEEGAVAGAAHEAMMGLALKATGLNVGGKLGVARRGEHLVVAVFCSVGLGHLDDMAVALGHRALWAAATPAQQQEGRASS</sequence>
<keyword evidence="6" id="KW-0805">Transcription regulation</keyword>
<evidence type="ECO:0000256" key="8">
    <source>
        <dbReference type="ARBA" id="ARBA00023163"/>
    </source>
</evidence>
<dbReference type="InterPro" id="IPR015111">
    <property type="entry name" value="Regulatory_HutP"/>
</dbReference>
<proteinExistence type="inferred from homology"/>
<evidence type="ECO:0000313" key="10">
    <source>
        <dbReference type="Proteomes" id="UP001332192"/>
    </source>
</evidence>
<dbReference type="EMBL" id="CP141615">
    <property type="protein sequence ID" value="WRP18563.1"/>
    <property type="molecule type" value="Genomic_DNA"/>
</dbReference>
<evidence type="ECO:0000256" key="1">
    <source>
        <dbReference type="ARBA" id="ARBA00002945"/>
    </source>
</evidence>
<dbReference type="RefSeq" id="WP_324717836.1">
    <property type="nucleotide sequence ID" value="NZ_CP141615.1"/>
</dbReference>
<comment type="subunit">
    <text evidence="3">Homohexamer.</text>
</comment>
<keyword evidence="10" id="KW-1185">Reference proteome</keyword>
<dbReference type="Pfam" id="PF09021">
    <property type="entry name" value="HutP"/>
    <property type="match status" value="1"/>
</dbReference>
<organism evidence="9 10">
    <name type="scientific">Carboxydichorda subterranea</name>
    <dbReference type="NCBI Taxonomy" id="3109565"/>
    <lineage>
        <taxon>Bacteria</taxon>
        <taxon>Bacillati</taxon>
        <taxon>Bacillota</taxon>
        <taxon>Limnochordia</taxon>
        <taxon>Limnochordales</taxon>
        <taxon>Geochordaceae</taxon>
        <taxon>Carboxydichorda</taxon>
    </lineage>
</organism>
<comment type="function">
    <text evidence="1">Antiterminator that binds to cis-acting regulatory sequences on the mRNA in the presence of histidine, thereby suppressing transcription termination and activating the hut operon for histidine utilization.</text>
</comment>
<keyword evidence="8" id="KW-0804">Transcription</keyword>
<accession>A0ABZ1C0N6</accession>
<keyword evidence="5" id="KW-0694">RNA-binding</keyword>
<name>A0ABZ1C0N6_9FIRM</name>
<protein>
    <recommendedName>
        <fullName evidence="4">Hut operon positive regulatory protein</fullName>
    </recommendedName>
</protein>
<dbReference type="InterPro" id="IPR036482">
    <property type="entry name" value="Regulatory_HutP_sf"/>
</dbReference>
<reference evidence="9 10" key="1">
    <citation type="journal article" date="2024" name="Front. Microbiol.">
        <title>Novel thermophilic genera Geochorda gen. nov. and Carboxydochorda gen. nov. from the deep terrestrial subsurface reveal the ecophysiological diversity in the class Limnochordia.</title>
        <authorList>
            <person name="Karnachuk O.V."/>
            <person name="Lukina A.P."/>
            <person name="Avakyan M.R."/>
            <person name="Kadnikov V.V."/>
            <person name="Begmatov S."/>
            <person name="Beletsky A.V."/>
            <person name="Vlasova K.G."/>
            <person name="Novikov A.A."/>
            <person name="Shcherbakova V.A."/>
            <person name="Mardanov A.V."/>
            <person name="Ravin N.V."/>
        </authorList>
    </citation>
    <scope>NUCLEOTIDE SEQUENCE [LARGE SCALE GENOMIC DNA]</scope>
    <source>
        <strain evidence="9 10">L945</strain>
    </source>
</reference>
<dbReference type="Proteomes" id="UP001332192">
    <property type="component" value="Chromosome"/>
</dbReference>
<keyword evidence="7" id="KW-0010">Activator</keyword>
<evidence type="ECO:0000256" key="7">
    <source>
        <dbReference type="ARBA" id="ARBA00023159"/>
    </source>
</evidence>
<evidence type="ECO:0000256" key="3">
    <source>
        <dbReference type="ARBA" id="ARBA00011643"/>
    </source>
</evidence>
<dbReference type="CDD" id="cd11640">
    <property type="entry name" value="HutP"/>
    <property type="match status" value="1"/>
</dbReference>
<evidence type="ECO:0000256" key="6">
    <source>
        <dbReference type="ARBA" id="ARBA00023015"/>
    </source>
</evidence>
<evidence type="ECO:0000256" key="4">
    <source>
        <dbReference type="ARBA" id="ARBA00019377"/>
    </source>
</evidence>